<dbReference type="GO" id="GO:0009279">
    <property type="term" value="C:cell outer membrane"/>
    <property type="evidence" value="ECO:0007669"/>
    <property type="project" value="UniProtKB-SubCell"/>
</dbReference>
<evidence type="ECO:0000256" key="2">
    <source>
        <dbReference type="ARBA" id="ARBA00005722"/>
    </source>
</evidence>
<accession>A0A840BXL5</accession>
<dbReference type="PANTHER" id="PTHR38776">
    <property type="entry name" value="MLTA-INTERACTING PROTEIN-RELATED"/>
    <property type="match status" value="1"/>
</dbReference>
<dbReference type="Pfam" id="PF06629">
    <property type="entry name" value="MipA"/>
    <property type="match status" value="1"/>
</dbReference>
<evidence type="ECO:0000313" key="8">
    <source>
        <dbReference type="Proteomes" id="UP000577362"/>
    </source>
</evidence>
<evidence type="ECO:0000313" key="7">
    <source>
        <dbReference type="EMBL" id="MBB4017720.1"/>
    </source>
</evidence>
<protein>
    <submittedName>
        <fullName evidence="7">Outer membrane scaffolding protein for murein synthesis (MipA/OmpV family)</fullName>
    </submittedName>
</protein>
<keyword evidence="3 6" id="KW-0732">Signal</keyword>
<dbReference type="RefSeq" id="WP_019403246.1">
    <property type="nucleotide sequence ID" value="NZ_JACIEN010000003.1"/>
</dbReference>
<evidence type="ECO:0000256" key="4">
    <source>
        <dbReference type="ARBA" id="ARBA00023136"/>
    </source>
</evidence>
<dbReference type="PANTHER" id="PTHR38776:SF1">
    <property type="entry name" value="MLTA-INTERACTING PROTEIN-RELATED"/>
    <property type="match status" value="1"/>
</dbReference>
<comment type="caution">
    <text evidence="7">The sequence shown here is derived from an EMBL/GenBank/DDBJ whole genome shotgun (WGS) entry which is preliminary data.</text>
</comment>
<dbReference type="AlphaFoldDB" id="A0A840BXL5"/>
<gene>
    <name evidence="7" type="ORF">GGR16_002754</name>
</gene>
<dbReference type="SUPFAM" id="SSF56935">
    <property type="entry name" value="Porins"/>
    <property type="match status" value="1"/>
</dbReference>
<evidence type="ECO:0000256" key="5">
    <source>
        <dbReference type="ARBA" id="ARBA00023237"/>
    </source>
</evidence>
<dbReference type="Proteomes" id="UP000577362">
    <property type="component" value="Unassembled WGS sequence"/>
</dbReference>
<evidence type="ECO:0000256" key="3">
    <source>
        <dbReference type="ARBA" id="ARBA00022729"/>
    </source>
</evidence>
<feature type="signal peptide" evidence="6">
    <location>
        <begin position="1"/>
        <end position="29"/>
    </location>
</feature>
<comment type="subcellular location">
    <subcellularLocation>
        <location evidence="1">Cell outer membrane</location>
    </subcellularLocation>
</comment>
<evidence type="ECO:0000256" key="6">
    <source>
        <dbReference type="SAM" id="SignalP"/>
    </source>
</evidence>
<keyword evidence="8" id="KW-1185">Reference proteome</keyword>
<keyword evidence="4" id="KW-0472">Membrane</keyword>
<feature type="chain" id="PRO_5032871636" evidence="6">
    <location>
        <begin position="30"/>
        <end position="282"/>
    </location>
</feature>
<name>A0A840BXL5_9HYPH</name>
<comment type="similarity">
    <text evidence="2">Belongs to the MipA/OmpV family.</text>
</comment>
<proteinExistence type="inferred from homology"/>
<keyword evidence="5" id="KW-0998">Cell outer membrane</keyword>
<reference evidence="7 8" key="1">
    <citation type="submission" date="2020-08" db="EMBL/GenBank/DDBJ databases">
        <title>Genomic Encyclopedia of Type Strains, Phase IV (KMG-IV): sequencing the most valuable type-strain genomes for metagenomic binning, comparative biology and taxonomic classification.</title>
        <authorList>
            <person name="Goeker M."/>
        </authorList>
    </citation>
    <scope>NUCLEOTIDE SEQUENCE [LARGE SCALE GENOMIC DNA]</scope>
    <source>
        <strain evidence="7 8">DSM 103737</strain>
    </source>
</reference>
<dbReference type="EMBL" id="JACIEN010000003">
    <property type="protein sequence ID" value="MBB4017720.1"/>
    <property type="molecule type" value="Genomic_DNA"/>
</dbReference>
<evidence type="ECO:0000256" key="1">
    <source>
        <dbReference type="ARBA" id="ARBA00004442"/>
    </source>
</evidence>
<sequence length="282" mass="30646">MSGSRVAFAATLAASALGVFALSSTSALAQSSRPYETTFAGEPVGPNDWILTIKGNAQVTPQYQGSDKSSFVAFPSFTIRRATEPKRFAAPDDGVSLTFYGNPLVSFGVVAAYQGGRYYQDDRRLYGLSKINWTIEPGVFVELWPTEQLRARFEIRHGLNGSGFVGSVGLDWVQKIDRFTISGGPRVVLADSGYMDKYYGVTPYEAAINGRVWPFKADGGVRSVGAAAAVSYDWSDEWNATVFGRYDYLTGDAGKSPIVRAFGSRNQFSVGVTAAYSFKTTW</sequence>
<dbReference type="InterPro" id="IPR010583">
    <property type="entry name" value="MipA"/>
</dbReference>
<organism evidence="7 8">
    <name type="scientific">Chelatococcus caeni</name>
    <dbReference type="NCBI Taxonomy" id="1348468"/>
    <lineage>
        <taxon>Bacteria</taxon>
        <taxon>Pseudomonadati</taxon>
        <taxon>Pseudomonadota</taxon>
        <taxon>Alphaproteobacteria</taxon>
        <taxon>Hyphomicrobiales</taxon>
        <taxon>Chelatococcaceae</taxon>
        <taxon>Chelatococcus</taxon>
    </lineage>
</organism>